<keyword evidence="8" id="KW-0503">Monooxygenase</keyword>
<evidence type="ECO:0000256" key="7">
    <source>
        <dbReference type="ARBA" id="ARBA00023004"/>
    </source>
</evidence>
<evidence type="ECO:0000256" key="10">
    <source>
        <dbReference type="SAM" id="Phobius"/>
    </source>
</evidence>
<dbReference type="EMBL" id="MU151051">
    <property type="protein sequence ID" value="KAF9455134.1"/>
    <property type="molecule type" value="Genomic_DNA"/>
</dbReference>
<dbReference type="PANTHER" id="PTHR46300:SF12">
    <property type="entry name" value="P450, PUTATIVE (EUROFUNG)-RELATED"/>
    <property type="match status" value="1"/>
</dbReference>
<keyword evidence="5 9" id="KW-0479">Metal-binding</keyword>
<dbReference type="GO" id="GO:0016705">
    <property type="term" value="F:oxidoreductase activity, acting on paired donors, with incorporation or reduction of molecular oxygen"/>
    <property type="evidence" value="ECO:0007669"/>
    <property type="project" value="InterPro"/>
</dbReference>
<evidence type="ECO:0000256" key="9">
    <source>
        <dbReference type="PIRSR" id="PIRSR602401-1"/>
    </source>
</evidence>
<accession>A0A9P5XQI9</accession>
<keyword evidence="4 9" id="KW-0349">Heme</keyword>
<keyword evidence="7 9" id="KW-0408">Iron</keyword>
<dbReference type="GO" id="GO:0005506">
    <property type="term" value="F:iron ion binding"/>
    <property type="evidence" value="ECO:0007669"/>
    <property type="project" value="InterPro"/>
</dbReference>
<gene>
    <name evidence="11" type="ORF">P691DRAFT_800140</name>
</gene>
<proteinExistence type="inferred from homology"/>
<evidence type="ECO:0000256" key="8">
    <source>
        <dbReference type="ARBA" id="ARBA00023033"/>
    </source>
</evidence>
<sequence length="139" mass="15822">MIAHHSPPYIDTILSEVFRWAPPVPLALMHRSLEPDVYKSCYFLAGTTIIPNVHGICHDENRFPEPSKFRPELFLNENTDFDPMAMGGFGYGRRICYLALNSSWLTIAQILAAFIIFPKRDENGKEKLAPPEWNSGLVM</sequence>
<evidence type="ECO:0000256" key="5">
    <source>
        <dbReference type="ARBA" id="ARBA00022723"/>
    </source>
</evidence>
<dbReference type="GO" id="GO:0020037">
    <property type="term" value="F:heme binding"/>
    <property type="evidence" value="ECO:0007669"/>
    <property type="project" value="InterPro"/>
</dbReference>
<dbReference type="OrthoDB" id="3934656at2759"/>
<evidence type="ECO:0000256" key="6">
    <source>
        <dbReference type="ARBA" id="ARBA00023002"/>
    </source>
</evidence>
<comment type="similarity">
    <text evidence="3">Belongs to the cytochrome P450 family.</text>
</comment>
<dbReference type="InterPro" id="IPR050364">
    <property type="entry name" value="Cytochrome_P450_fung"/>
</dbReference>
<evidence type="ECO:0000256" key="2">
    <source>
        <dbReference type="ARBA" id="ARBA00005179"/>
    </source>
</evidence>
<dbReference type="GO" id="GO:0004497">
    <property type="term" value="F:monooxygenase activity"/>
    <property type="evidence" value="ECO:0007669"/>
    <property type="project" value="UniProtKB-KW"/>
</dbReference>
<dbReference type="InterPro" id="IPR001128">
    <property type="entry name" value="Cyt_P450"/>
</dbReference>
<dbReference type="InterPro" id="IPR002401">
    <property type="entry name" value="Cyt_P450_E_grp-I"/>
</dbReference>
<evidence type="ECO:0000256" key="4">
    <source>
        <dbReference type="ARBA" id="ARBA00022617"/>
    </source>
</evidence>
<keyword evidence="6" id="KW-0560">Oxidoreductase</keyword>
<keyword evidence="10" id="KW-1133">Transmembrane helix</keyword>
<comment type="pathway">
    <text evidence="2">Secondary metabolite biosynthesis.</text>
</comment>
<evidence type="ECO:0000313" key="11">
    <source>
        <dbReference type="EMBL" id="KAF9455134.1"/>
    </source>
</evidence>
<evidence type="ECO:0000313" key="12">
    <source>
        <dbReference type="Proteomes" id="UP000807342"/>
    </source>
</evidence>
<protein>
    <submittedName>
        <fullName evidence="11">Cytochrome P450</fullName>
    </submittedName>
</protein>
<comment type="caution">
    <text evidence="11">The sequence shown here is derived from an EMBL/GenBank/DDBJ whole genome shotgun (WGS) entry which is preliminary data.</text>
</comment>
<keyword evidence="10" id="KW-0812">Transmembrane</keyword>
<dbReference type="Gene3D" id="1.10.630.10">
    <property type="entry name" value="Cytochrome P450"/>
    <property type="match status" value="1"/>
</dbReference>
<dbReference type="Proteomes" id="UP000807342">
    <property type="component" value="Unassembled WGS sequence"/>
</dbReference>
<dbReference type="InterPro" id="IPR036396">
    <property type="entry name" value="Cyt_P450_sf"/>
</dbReference>
<evidence type="ECO:0000256" key="3">
    <source>
        <dbReference type="ARBA" id="ARBA00010617"/>
    </source>
</evidence>
<dbReference type="AlphaFoldDB" id="A0A9P5XQI9"/>
<name>A0A9P5XQI9_9AGAR</name>
<organism evidence="11 12">
    <name type="scientific">Macrolepiota fuliginosa MF-IS2</name>
    <dbReference type="NCBI Taxonomy" id="1400762"/>
    <lineage>
        <taxon>Eukaryota</taxon>
        <taxon>Fungi</taxon>
        <taxon>Dikarya</taxon>
        <taxon>Basidiomycota</taxon>
        <taxon>Agaricomycotina</taxon>
        <taxon>Agaricomycetes</taxon>
        <taxon>Agaricomycetidae</taxon>
        <taxon>Agaricales</taxon>
        <taxon>Agaricineae</taxon>
        <taxon>Agaricaceae</taxon>
        <taxon>Macrolepiota</taxon>
    </lineage>
</organism>
<dbReference type="PRINTS" id="PR00463">
    <property type="entry name" value="EP450I"/>
</dbReference>
<feature type="binding site" description="axial binding residue" evidence="9">
    <location>
        <position position="96"/>
    </location>
    <ligand>
        <name>heme</name>
        <dbReference type="ChEBI" id="CHEBI:30413"/>
    </ligand>
    <ligandPart>
        <name>Fe</name>
        <dbReference type="ChEBI" id="CHEBI:18248"/>
    </ligandPart>
</feature>
<keyword evidence="12" id="KW-1185">Reference proteome</keyword>
<reference evidence="11" key="1">
    <citation type="submission" date="2020-11" db="EMBL/GenBank/DDBJ databases">
        <authorList>
            <consortium name="DOE Joint Genome Institute"/>
            <person name="Ahrendt S."/>
            <person name="Riley R."/>
            <person name="Andreopoulos W."/>
            <person name="Labutti K."/>
            <person name="Pangilinan J."/>
            <person name="Ruiz-Duenas F.J."/>
            <person name="Barrasa J.M."/>
            <person name="Sanchez-Garcia M."/>
            <person name="Camarero S."/>
            <person name="Miyauchi S."/>
            <person name="Serrano A."/>
            <person name="Linde D."/>
            <person name="Babiker R."/>
            <person name="Drula E."/>
            <person name="Ayuso-Fernandez I."/>
            <person name="Pacheco R."/>
            <person name="Padilla G."/>
            <person name="Ferreira P."/>
            <person name="Barriuso J."/>
            <person name="Kellner H."/>
            <person name="Castanera R."/>
            <person name="Alfaro M."/>
            <person name="Ramirez L."/>
            <person name="Pisabarro A.G."/>
            <person name="Kuo A."/>
            <person name="Tritt A."/>
            <person name="Lipzen A."/>
            <person name="He G."/>
            <person name="Yan M."/>
            <person name="Ng V."/>
            <person name="Cullen D."/>
            <person name="Martin F."/>
            <person name="Rosso M.-N."/>
            <person name="Henrissat B."/>
            <person name="Hibbett D."/>
            <person name="Martinez A.T."/>
            <person name="Grigoriev I.V."/>
        </authorList>
    </citation>
    <scope>NUCLEOTIDE SEQUENCE</scope>
    <source>
        <strain evidence="11">MF-IS2</strain>
    </source>
</reference>
<keyword evidence="10" id="KW-0472">Membrane</keyword>
<dbReference type="PANTHER" id="PTHR46300">
    <property type="entry name" value="P450, PUTATIVE (EUROFUNG)-RELATED-RELATED"/>
    <property type="match status" value="1"/>
</dbReference>
<dbReference type="Pfam" id="PF00067">
    <property type="entry name" value="p450"/>
    <property type="match status" value="1"/>
</dbReference>
<feature type="transmembrane region" description="Helical" evidence="10">
    <location>
        <begin position="95"/>
        <end position="117"/>
    </location>
</feature>
<evidence type="ECO:0000256" key="1">
    <source>
        <dbReference type="ARBA" id="ARBA00001971"/>
    </source>
</evidence>
<comment type="cofactor">
    <cofactor evidence="1 9">
        <name>heme</name>
        <dbReference type="ChEBI" id="CHEBI:30413"/>
    </cofactor>
</comment>
<dbReference type="SUPFAM" id="SSF48264">
    <property type="entry name" value="Cytochrome P450"/>
    <property type="match status" value="1"/>
</dbReference>